<feature type="transmembrane region" description="Helical" evidence="6">
    <location>
        <begin position="155"/>
        <end position="179"/>
    </location>
</feature>
<keyword evidence="8" id="KW-1185">Reference proteome</keyword>
<evidence type="ECO:0000256" key="5">
    <source>
        <dbReference type="ARBA" id="ARBA00023136"/>
    </source>
</evidence>
<evidence type="ECO:0000256" key="6">
    <source>
        <dbReference type="SAM" id="Phobius"/>
    </source>
</evidence>
<keyword evidence="2" id="KW-1003">Cell membrane</keyword>
<feature type="transmembrane region" description="Helical" evidence="6">
    <location>
        <begin position="191"/>
        <end position="209"/>
    </location>
</feature>
<keyword evidence="3 6" id="KW-0812">Transmembrane</keyword>
<comment type="subcellular location">
    <subcellularLocation>
        <location evidence="1">Cell membrane</location>
        <topology evidence="1">Multi-pass membrane protein</topology>
    </subcellularLocation>
</comment>
<dbReference type="EMBL" id="BMXK01000011">
    <property type="protein sequence ID" value="GHD11270.1"/>
    <property type="molecule type" value="Genomic_DNA"/>
</dbReference>
<evidence type="ECO:0000313" key="8">
    <source>
        <dbReference type="Proteomes" id="UP000642819"/>
    </source>
</evidence>
<dbReference type="RefSeq" id="WP_308425395.1">
    <property type="nucleotide sequence ID" value="NZ_BMXK01000011.1"/>
</dbReference>
<keyword evidence="4 6" id="KW-1133">Transmembrane helix</keyword>
<comment type="caution">
    <text evidence="7">The sequence shown here is derived from an EMBL/GenBank/DDBJ whole genome shotgun (WGS) entry which is preliminary data.</text>
</comment>
<protein>
    <submittedName>
        <fullName evidence="7">Amino acid transporter</fullName>
    </submittedName>
</protein>
<evidence type="ECO:0000256" key="4">
    <source>
        <dbReference type="ARBA" id="ARBA00022989"/>
    </source>
</evidence>
<evidence type="ECO:0000256" key="3">
    <source>
        <dbReference type="ARBA" id="ARBA00022692"/>
    </source>
</evidence>
<accession>A0ABQ3GJT8</accession>
<dbReference type="Proteomes" id="UP000642819">
    <property type="component" value="Unassembled WGS sequence"/>
</dbReference>
<organism evidence="7 8">
    <name type="scientific">Zhihengliuella salsuginis</name>
    <dbReference type="NCBI Taxonomy" id="578222"/>
    <lineage>
        <taxon>Bacteria</taxon>
        <taxon>Bacillati</taxon>
        <taxon>Actinomycetota</taxon>
        <taxon>Actinomycetes</taxon>
        <taxon>Micrococcales</taxon>
        <taxon>Micrococcaceae</taxon>
        <taxon>Zhihengliuella</taxon>
    </lineage>
</organism>
<reference evidence="8" key="1">
    <citation type="journal article" date="2019" name="Int. J. Syst. Evol. Microbiol.">
        <title>The Global Catalogue of Microorganisms (GCM) 10K type strain sequencing project: providing services to taxonomists for standard genome sequencing and annotation.</title>
        <authorList>
            <consortium name="The Broad Institute Genomics Platform"/>
            <consortium name="The Broad Institute Genome Sequencing Center for Infectious Disease"/>
            <person name="Wu L."/>
            <person name="Ma J."/>
        </authorList>
    </citation>
    <scope>NUCLEOTIDE SEQUENCE [LARGE SCALE GENOMIC DNA]</scope>
    <source>
        <strain evidence="8">KCTC 19466</strain>
    </source>
</reference>
<dbReference type="Pfam" id="PF01810">
    <property type="entry name" value="LysE"/>
    <property type="match status" value="1"/>
</dbReference>
<evidence type="ECO:0000256" key="1">
    <source>
        <dbReference type="ARBA" id="ARBA00004651"/>
    </source>
</evidence>
<gene>
    <name evidence="7" type="ORF">GCM10008096_25740</name>
</gene>
<proteinExistence type="predicted"/>
<feature type="transmembrane region" description="Helical" evidence="6">
    <location>
        <begin position="6"/>
        <end position="27"/>
    </location>
</feature>
<feature type="transmembrane region" description="Helical" evidence="6">
    <location>
        <begin position="39"/>
        <end position="63"/>
    </location>
</feature>
<name>A0ABQ3GJT8_9MICC</name>
<feature type="transmembrane region" description="Helical" evidence="6">
    <location>
        <begin position="69"/>
        <end position="90"/>
    </location>
</feature>
<feature type="transmembrane region" description="Helical" evidence="6">
    <location>
        <begin position="111"/>
        <end position="128"/>
    </location>
</feature>
<dbReference type="InterPro" id="IPR001123">
    <property type="entry name" value="LeuE-type"/>
</dbReference>
<sequence length="214" mass="21985">MTFLIPAASGLAMGLSLIVSIGAQNAFVLRQGLRREHVLLCVAICAVSDVLLIGVGVAGFGSLVAGTPWVLQVARFGGAAFLAAFGFMALKRALKPGALSATDAPGARRSAGRTGVALTLLGLTWLNPQVYLETIVLLGSVAAAQGQQEGPAARWYFGGGAMAASVLWFSALGAGARLLRPLFARPAAWRVLDGAVAAMMFTLAALLVLRPLQG</sequence>
<evidence type="ECO:0000313" key="7">
    <source>
        <dbReference type="EMBL" id="GHD11270.1"/>
    </source>
</evidence>
<dbReference type="PANTHER" id="PTHR30086:SF20">
    <property type="entry name" value="ARGININE EXPORTER PROTEIN ARGO-RELATED"/>
    <property type="match status" value="1"/>
</dbReference>
<dbReference type="PANTHER" id="PTHR30086">
    <property type="entry name" value="ARGININE EXPORTER PROTEIN ARGO"/>
    <property type="match status" value="1"/>
</dbReference>
<keyword evidence="5 6" id="KW-0472">Membrane</keyword>
<evidence type="ECO:0000256" key="2">
    <source>
        <dbReference type="ARBA" id="ARBA00022475"/>
    </source>
</evidence>